<dbReference type="SUPFAM" id="SSF56801">
    <property type="entry name" value="Acetyl-CoA synthetase-like"/>
    <property type="match status" value="1"/>
</dbReference>
<dbReference type="PANTHER" id="PTHR43767:SF1">
    <property type="entry name" value="NONRIBOSOMAL PEPTIDE SYNTHASE PES1 (EUROFUNG)-RELATED"/>
    <property type="match status" value="1"/>
</dbReference>
<dbReference type="RefSeq" id="WP_133195682.1">
    <property type="nucleotide sequence ID" value="NZ_JBHUCW010000009.1"/>
</dbReference>
<feature type="compositionally biased region" description="Basic and acidic residues" evidence="1">
    <location>
        <begin position="168"/>
        <end position="188"/>
    </location>
</feature>
<evidence type="ECO:0000313" key="5">
    <source>
        <dbReference type="Proteomes" id="UP000295722"/>
    </source>
</evidence>
<proteinExistence type="predicted"/>
<dbReference type="Gene3D" id="3.40.50.12780">
    <property type="entry name" value="N-terminal domain of ligase-like"/>
    <property type="match status" value="1"/>
</dbReference>
<dbReference type="PROSITE" id="PS00455">
    <property type="entry name" value="AMP_BINDING"/>
    <property type="match status" value="1"/>
</dbReference>
<reference evidence="4 5" key="1">
    <citation type="submission" date="2019-03" db="EMBL/GenBank/DDBJ databases">
        <title>Paraburkholderia sp. 4M-K11, isolated from subtropical forest soil.</title>
        <authorList>
            <person name="Gao Z.-H."/>
            <person name="Qiu L.-H."/>
        </authorList>
    </citation>
    <scope>NUCLEOTIDE SEQUENCE [LARGE SCALE GENOMIC DNA]</scope>
    <source>
        <strain evidence="4 5">4M-K11</strain>
    </source>
</reference>
<dbReference type="Gene3D" id="3.30.300.30">
    <property type="match status" value="1"/>
</dbReference>
<keyword evidence="5" id="KW-1185">Reference proteome</keyword>
<dbReference type="AlphaFoldDB" id="A0A4R5M9M1"/>
<evidence type="ECO:0000259" key="3">
    <source>
        <dbReference type="Pfam" id="PF13193"/>
    </source>
</evidence>
<feature type="domain" description="AMP-binding enzyme C-terminal" evidence="3">
    <location>
        <begin position="505"/>
        <end position="579"/>
    </location>
</feature>
<dbReference type="Pfam" id="PF13193">
    <property type="entry name" value="AMP-binding_C"/>
    <property type="match status" value="1"/>
</dbReference>
<protein>
    <submittedName>
        <fullName evidence="4">Acyl-CoA synthetase</fullName>
    </submittedName>
</protein>
<dbReference type="Pfam" id="PF00501">
    <property type="entry name" value="AMP-binding"/>
    <property type="match status" value="1"/>
</dbReference>
<evidence type="ECO:0000256" key="1">
    <source>
        <dbReference type="SAM" id="MobiDB-lite"/>
    </source>
</evidence>
<dbReference type="InterPro" id="IPR042099">
    <property type="entry name" value="ANL_N_sf"/>
</dbReference>
<gene>
    <name evidence="4" type="ORF">EYW47_15425</name>
</gene>
<dbReference type="InterPro" id="IPR020845">
    <property type="entry name" value="AMP-binding_CS"/>
</dbReference>
<dbReference type="InterPro" id="IPR050237">
    <property type="entry name" value="ATP-dep_AMP-bd_enzyme"/>
</dbReference>
<dbReference type="GO" id="GO:0016878">
    <property type="term" value="F:acid-thiol ligase activity"/>
    <property type="evidence" value="ECO:0007669"/>
    <property type="project" value="UniProtKB-ARBA"/>
</dbReference>
<evidence type="ECO:0000313" key="4">
    <source>
        <dbReference type="EMBL" id="TDG23312.1"/>
    </source>
</evidence>
<dbReference type="OrthoDB" id="9047442at2"/>
<name>A0A4R5M9M1_9BURK</name>
<comment type="caution">
    <text evidence="4">The sequence shown here is derived from an EMBL/GenBank/DDBJ whole genome shotgun (WGS) entry which is preliminary data.</text>
</comment>
<accession>A0A4R5M9M1</accession>
<evidence type="ECO:0000259" key="2">
    <source>
        <dbReference type="Pfam" id="PF00501"/>
    </source>
</evidence>
<feature type="domain" description="AMP-dependent synthetase/ligase" evidence="2">
    <location>
        <begin position="39"/>
        <end position="455"/>
    </location>
</feature>
<sequence length="589" mass="64446">MSEREYLDNLQRLWAQAWPAHAPREPQYPLGQRPLTAYLREWARRAPERPALHFYGRTLSYGELDALSERCAALLAALGVKPGDRVAVFMPNCPQMHVAFYGILKLGAVHAPVSPLSKALELGYQLKDSGAQVVICADLLLPIVEQVRSECALREVIATSVGEMCGDKRGHNYGDKRDHNRGEIRGDPSPDAAPLPVPLPDVVLAPKVASANAIDFLPALVATRGAAPAHEPQLGDIAALNYTGGTTGLPKGCIHTHGDMLYTCASFMPVALQAGEDAVFLNFLPEFWIAGENAGLLFPVFAGAALVLLARWDPLAWMSAVQHYRVSHCGMLVDSIAEVLDHARVRDFDYTSLRQVGAISFIKKLTREYRLRWRALTGCTLYEFSYGMTETHTCDTFTLGLQDDDRDLRAQPTFVGLPVPGTELKICDFASGALLPPGTEGELCVRSPSLFKGYWQRAQASAEALRDGWLHTGDLAVITEEGFIRYLGRRKEMLKVNGMSVFPSELEALLGQHPAILGSAVVGRPDAARGQQPVAFVVLKPGSGTQADELADWCRESMAVYKVPEIRVIDALPMTATGKVRKQELDKLL</sequence>
<dbReference type="InterPro" id="IPR045851">
    <property type="entry name" value="AMP-bd_C_sf"/>
</dbReference>
<dbReference type="EMBL" id="SMRP01000006">
    <property type="protein sequence ID" value="TDG23312.1"/>
    <property type="molecule type" value="Genomic_DNA"/>
</dbReference>
<organism evidence="4 5">
    <name type="scientific">Paraburkholderia silviterrae</name>
    <dbReference type="NCBI Taxonomy" id="2528715"/>
    <lineage>
        <taxon>Bacteria</taxon>
        <taxon>Pseudomonadati</taxon>
        <taxon>Pseudomonadota</taxon>
        <taxon>Betaproteobacteria</taxon>
        <taxon>Burkholderiales</taxon>
        <taxon>Burkholderiaceae</taxon>
        <taxon>Paraburkholderia</taxon>
    </lineage>
</organism>
<dbReference type="PANTHER" id="PTHR43767">
    <property type="entry name" value="LONG-CHAIN-FATTY-ACID--COA LIGASE"/>
    <property type="match status" value="1"/>
</dbReference>
<feature type="region of interest" description="Disordered" evidence="1">
    <location>
        <begin position="168"/>
        <end position="193"/>
    </location>
</feature>
<dbReference type="InterPro" id="IPR025110">
    <property type="entry name" value="AMP-bd_C"/>
</dbReference>
<dbReference type="Proteomes" id="UP000295722">
    <property type="component" value="Unassembled WGS sequence"/>
</dbReference>
<dbReference type="InterPro" id="IPR000873">
    <property type="entry name" value="AMP-dep_synth/lig_dom"/>
</dbReference>